<evidence type="ECO:0000256" key="1">
    <source>
        <dbReference type="SAM" id="MobiDB-lite"/>
    </source>
</evidence>
<reference evidence="2" key="1">
    <citation type="submission" date="2020-07" db="EMBL/GenBank/DDBJ databases">
        <title>Multicomponent nature underlies the extraordinary mechanical properties of spider dragline silk.</title>
        <authorList>
            <person name="Kono N."/>
            <person name="Nakamura H."/>
            <person name="Mori M."/>
            <person name="Yoshida Y."/>
            <person name="Ohtoshi R."/>
            <person name="Malay A.D."/>
            <person name="Moran D.A.P."/>
            <person name="Tomita M."/>
            <person name="Numata K."/>
            <person name="Arakawa K."/>
        </authorList>
    </citation>
    <scope>NUCLEOTIDE SEQUENCE</scope>
</reference>
<sequence length="111" mass="12589">MLELIGKDVLRYRPNGPGPGPRRKGGLLQFLFDQNSHKTQRHPSDSLETLKDYNCKITPFCDEQSEPSTSSKQRQQRNSMKPKEDTQTYVLSMIQEDLMEGVVGASISMES</sequence>
<name>A0A8X6KDC3_TRICU</name>
<dbReference type="EMBL" id="BMAO01000855">
    <property type="protein sequence ID" value="GFQ69631.1"/>
    <property type="molecule type" value="Genomic_DNA"/>
</dbReference>
<feature type="compositionally biased region" description="Basic and acidic residues" evidence="1">
    <location>
        <begin position="1"/>
        <end position="11"/>
    </location>
</feature>
<gene>
    <name evidence="2" type="ORF">TNCT_276851</name>
</gene>
<dbReference type="Proteomes" id="UP000887116">
    <property type="component" value="Unassembled WGS sequence"/>
</dbReference>
<evidence type="ECO:0000313" key="3">
    <source>
        <dbReference type="Proteomes" id="UP000887116"/>
    </source>
</evidence>
<keyword evidence="3" id="KW-1185">Reference proteome</keyword>
<proteinExistence type="predicted"/>
<accession>A0A8X6KDC3</accession>
<evidence type="ECO:0000313" key="2">
    <source>
        <dbReference type="EMBL" id="GFQ69631.1"/>
    </source>
</evidence>
<feature type="compositionally biased region" description="Polar residues" evidence="1">
    <location>
        <begin position="66"/>
        <end position="79"/>
    </location>
</feature>
<comment type="caution">
    <text evidence="2">The sequence shown here is derived from an EMBL/GenBank/DDBJ whole genome shotgun (WGS) entry which is preliminary data.</text>
</comment>
<dbReference type="AlphaFoldDB" id="A0A8X6KDC3"/>
<organism evidence="2 3">
    <name type="scientific">Trichonephila clavata</name>
    <name type="common">Joro spider</name>
    <name type="synonym">Nephila clavata</name>
    <dbReference type="NCBI Taxonomy" id="2740835"/>
    <lineage>
        <taxon>Eukaryota</taxon>
        <taxon>Metazoa</taxon>
        <taxon>Ecdysozoa</taxon>
        <taxon>Arthropoda</taxon>
        <taxon>Chelicerata</taxon>
        <taxon>Arachnida</taxon>
        <taxon>Araneae</taxon>
        <taxon>Araneomorphae</taxon>
        <taxon>Entelegynae</taxon>
        <taxon>Araneoidea</taxon>
        <taxon>Nephilidae</taxon>
        <taxon>Trichonephila</taxon>
    </lineage>
</organism>
<feature type="region of interest" description="Disordered" evidence="1">
    <location>
        <begin position="1"/>
        <end position="26"/>
    </location>
</feature>
<protein>
    <submittedName>
        <fullName evidence="2">Uncharacterized protein</fullName>
    </submittedName>
</protein>
<feature type="region of interest" description="Disordered" evidence="1">
    <location>
        <begin position="59"/>
        <end position="88"/>
    </location>
</feature>